<proteinExistence type="inferred from homology"/>
<dbReference type="GO" id="GO:0004497">
    <property type="term" value="F:monooxygenase activity"/>
    <property type="evidence" value="ECO:0007669"/>
    <property type="project" value="UniProtKB-KW"/>
</dbReference>
<keyword evidence="5" id="KW-0503">Monooxygenase</keyword>
<sequence length="525" mass="59641">MFLANVFGLISLSCGLYLLYSLLRFGHRDKRLPPGPPTVPILGNAHQIPPTRFYLKIKEWADKYGGVYSLKIGAGTMIIINDRKAAHELFEKRSAIYSDRPIDHNLETCFGSQNIAIMHATPLWRAQRKISSQSLAPKQLDSKIKPIQEAEMSQLMFDLLMTPDEFFTHVKRSTASIASIVLFGYRAPTFDSFWANAVYQAMDHISPASEPGASLPIDQFPILKLIPDRWAPSKARAKLCYEEVTKVWIKARDLVEERRRNGDERDCLADRMMSGSIKSDIPLSDIELANFLGALSQGAADTTMSAMMTSILYLATSPWVQEKARVELDSVCGVERMPLWEDFDRIPYINCIIKEGLRVNPVIMTGIPHRAARDDWYEGMLIPKDSAVLISPYAMNYSIVDDPEVYNPDRYLNHPRLAMDYAGSPDYEKRDHYTYGGGRRICAGIHLAERTQWRMTARILWAFKIEPAIDPVTGKPIELDTSDYIQGLISIPSPFRVNFVPRSEKHAEVIRKDFNSVEGFLKQWE</sequence>
<keyword evidence="6" id="KW-0349">Heme</keyword>
<dbReference type="InterPro" id="IPR001128">
    <property type="entry name" value="Cyt_P450"/>
</dbReference>
<dbReference type="Proteomes" id="UP000799778">
    <property type="component" value="Unassembled WGS sequence"/>
</dbReference>
<evidence type="ECO:0000256" key="3">
    <source>
        <dbReference type="ARBA" id="ARBA00023002"/>
    </source>
</evidence>
<gene>
    <name evidence="8" type="ORF">BU24DRAFT_15104</name>
</gene>
<dbReference type="SUPFAM" id="SSF48264">
    <property type="entry name" value="Cytochrome P450"/>
    <property type="match status" value="1"/>
</dbReference>
<protein>
    <submittedName>
        <fullName evidence="8">Cytochrome P450 2D18</fullName>
    </submittedName>
</protein>
<dbReference type="InterPro" id="IPR050364">
    <property type="entry name" value="Cytochrome_P450_fung"/>
</dbReference>
<evidence type="ECO:0000256" key="6">
    <source>
        <dbReference type="PIRSR" id="PIRSR602401-1"/>
    </source>
</evidence>
<keyword evidence="2 6" id="KW-0479">Metal-binding</keyword>
<dbReference type="RefSeq" id="XP_033389447.1">
    <property type="nucleotide sequence ID" value="XM_033521259.1"/>
</dbReference>
<comment type="cofactor">
    <cofactor evidence="6">
        <name>heme</name>
        <dbReference type="ChEBI" id="CHEBI:30413"/>
    </cofactor>
</comment>
<evidence type="ECO:0000313" key="9">
    <source>
        <dbReference type="Proteomes" id="UP000799778"/>
    </source>
</evidence>
<feature type="binding site" description="axial binding residue" evidence="6">
    <location>
        <position position="442"/>
    </location>
    <ligand>
        <name>heme</name>
        <dbReference type="ChEBI" id="CHEBI:30413"/>
    </ligand>
    <ligandPart>
        <name>Fe</name>
        <dbReference type="ChEBI" id="CHEBI:18248"/>
    </ligandPart>
</feature>
<name>A0A6A5Y6F2_9PLEO</name>
<dbReference type="GeneID" id="54278656"/>
<dbReference type="InterPro" id="IPR002401">
    <property type="entry name" value="Cyt_P450_E_grp-I"/>
</dbReference>
<dbReference type="Gene3D" id="1.10.630.10">
    <property type="entry name" value="Cytochrome P450"/>
    <property type="match status" value="1"/>
</dbReference>
<dbReference type="Pfam" id="PF00067">
    <property type="entry name" value="p450"/>
    <property type="match status" value="1"/>
</dbReference>
<evidence type="ECO:0000256" key="2">
    <source>
        <dbReference type="ARBA" id="ARBA00022723"/>
    </source>
</evidence>
<dbReference type="CDD" id="cd11065">
    <property type="entry name" value="CYP64-like"/>
    <property type="match status" value="1"/>
</dbReference>
<keyword evidence="7" id="KW-1133">Transmembrane helix</keyword>
<dbReference type="GO" id="GO:0005506">
    <property type="term" value="F:iron ion binding"/>
    <property type="evidence" value="ECO:0007669"/>
    <property type="project" value="InterPro"/>
</dbReference>
<keyword evidence="4 6" id="KW-0408">Iron</keyword>
<comment type="similarity">
    <text evidence="1">Belongs to the cytochrome P450 family.</text>
</comment>
<reference evidence="8" key="1">
    <citation type="journal article" date="2020" name="Stud. Mycol.">
        <title>101 Dothideomycetes genomes: a test case for predicting lifestyles and emergence of pathogens.</title>
        <authorList>
            <person name="Haridas S."/>
            <person name="Albert R."/>
            <person name="Binder M."/>
            <person name="Bloem J."/>
            <person name="Labutti K."/>
            <person name="Salamov A."/>
            <person name="Andreopoulos B."/>
            <person name="Baker S."/>
            <person name="Barry K."/>
            <person name="Bills G."/>
            <person name="Bluhm B."/>
            <person name="Cannon C."/>
            <person name="Castanera R."/>
            <person name="Culley D."/>
            <person name="Daum C."/>
            <person name="Ezra D."/>
            <person name="Gonzalez J."/>
            <person name="Henrissat B."/>
            <person name="Kuo A."/>
            <person name="Liang C."/>
            <person name="Lipzen A."/>
            <person name="Lutzoni F."/>
            <person name="Magnuson J."/>
            <person name="Mondo S."/>
            <person name="Nolan M."/>
            <person name="Ohm R."/>
            <person name="Pangilinan J."/>
            <person name="Park H.-J."/>
            <person name="Ramirez L."/>
            <person name="Alfaro M."/>
            <person name="Sun H."/>
            <person name="Tritt A."/>
            <person name="Yoshinaga Y."/>
            <person name="Zwiers L.-H."/>
            <person name="Turgeon B."/>
            <person name="Goodwin S."/>
            <person name="Spatafora J."/>
            <person name="Crous P."/>
            <person name="Grigoriev I."/>
        </authorList>
    </citation>
    <scope>NUCLEOTIDE SEQUENCE</scope>
    <source>
        <strain evidence="8">CBS 175.79</strain>
    </source>
</reference>
<evidence type="ECO:0000256" key="5">
    <source>
        <dbReference type="ARBA" id="ARBA00023033"/>
    </source>
</evidence>
<dbReference type="InterPro" id="IPR036396">
    <property type="entry name" value="Cyt_P450_sf"/>
</dbReference>
<feature type="transmembrane region" description="Helical" evidence="7">
    <location>
        <begin position="6"/>
        <end position="23"/>
    </location>
</feature>
<dbReference type="OrthoDB" id="1103324at2759"/>
<organism evidence="8 9">
    <name type="scientific">Aaosphaeria arxii CBS 175.79</name>
    <dbReference type="NCBI Taxonomy" id="1450172"/>
    <lineage>
        <taxon>Eukaryota</taxon>
        <taxon>Fungi</taxon>
        <taxon>Dikarya</taxon>
        <taxon>Ascomycota</taxon>
        <taxon>Pezizomycotina</taxon>
        <taxon>Dothideomycetes</taxon>
        <taxon>Pleosporomycetidae</taxon>
        <taxon>Pleosporales</taxon>
        <taxon>Pleosporales incertae sedis</taxon>
        <taxon>Aaosphaeria</taxon>
    </lineage>
</organism>
<dbReference type="PRINTS" id="PR00463">
    <property type="entry name" value="EP450I"/>
</dbReference>
<dbReference type="EMBL" id="ML978066">
    <property type="protein sequence ID" value="KAF2021108.1"/>
    <property type="molecule type" value="Genomic_DNA"/>
</dbReference>
<keyword evidence="7" id="KW-0472">Membrane</keyword>
<dbReference type="AlphaFoldDB" id="A0A6A5Y6F2"/>
<evidence type="ECO:0000313" key="8">
    <source>
        <dbReference type="EMBL" id="KAF2021108.1"/>
    </source>
</evidence>
<evidence type="ECO:0000256" key="4">
    <source>
        <dbReference type="ARBA" id="ARBA00023004"/>
    </source>
</evidence>
<keyword evidence="9" id="KW-1185">Reference proteome</keyword>
<evidence type="ECO:0000256" key="7">
    <source>
        <dbReference type="SAM" id="Phobius"/>
    </source>
</evidence>
<dbReference type="GO" id="GO:0016705">
    <property type="term" value="F:oxidoreductase activity, acting on paired donors, with incorporation or reduction of molecular oxygen"/>
    <property type="evidence" value="ECO:0007669"/>
    <property type="project" value="InterPro"/>
</dbReference>
<dbReference type="PANTHER" id="PTHR46300:SF2">
    <property type="entry name" value="CYTOCHROME P450 MONOOXYGENASE ALNH-RELATED"/>
    <property type="match status" value="1"/>
</dbReference>
<accession>A0A6A5Y6F2</accession>
<keyword evidence="3" id="KW-0560">Oxidoreductase</keyword>
<keyword evidence="7" id="KW-0812">Transmembrane</keyword>
<dbReference type="GO" id="GO:0020037">
    <property type="term" value="F:heme binding"/>
    <property type="evidence" value="ECO:0007669"/>
    <property type="project" value="InterPro"/>
</dbReference>
<dbReference type="PANTHER" id="PTHR46300">
    <property type="entry name" value="P450, PUTATIVE (EUROFUNG)-RELATED-RELATED"/>
    <property type="match status" value="1"/>
</dbReference>
<evidence type="ECO:0000256" key="1">
    <source>
        <dbReference type="ARBA" id="ARBA00010617"/>
    </source>
</evidence>